<evidence type="ECO:0000313" key="3">
    <source>
        <dbReference type="Proteomes" id="UP000030645"/>
    </source>
</evidence>
<dbReference type="Proteomes" id="UP000030645">
    <property type="component" value="Unassembled WGS sequence"/>
</dbReference>
<dbReference type="AlphaFoldDB" id="W9QZ57"/>
<proteinExistence type="predicted"/>
<feature type="transmembrane region" description="Helical" evidence="1">
    <location>
        <begin position="90"/>
        <end position="110"/>
    </location>
</feature>
<name>W9QZ57_9ROSA</name>
<sequence length="374" mass="42287">MSFASLDLLTNSPPRFTLYFAANPPKNHHTLLPLRIASRHFASRSHFHISNRQLPSPCCSNSPRTHRFRLGVFESEGPVRRDGDLDFDSFLSIVETLCVFSSAVVSLGFAVNCVVSSSKKTVMAAAMGNGILSCGMLVMVAGLGIGAWIRRRQWRRFCSGSVRGGLEVNLLERVEKLEEDLRNSATLIRVISRQLEKLGIRFRVTRKALKEPLAETAALAQKNSEATRALAVQEDILEKELGEIQKVLLAMQEQQQKQLELILAIGKTGKLFETRPERSQEQERIEIHDSTAESLKQKESHQEVKGNMAKKKKLITLSILVEPDLDFDNFLHVKLPKLSLESFELYTIVEKRKMERVTAEKSFSYRQEDNSTTY</sequence>
<dbReference type="PANTHER" id="PTHR36408:SF1">
    <property type="entry name" value="TRANSMEMBRANE PROTEIN"/>
    <property type="match status" value="1"/>
</dbReference>
<evidence type="ECO:0000313" key="2">
    <source>
        <dbReference type="EMBL" id="EXB29482.1"/>
    </source>
</evidence>
<gene>
    <name evidence="2" type="ORF">L484_022154</name>
</gene>
<dbReference type="PANTHER" id="PTHR36408">
    <property type="entry name" value="TRANSMEMBRANE PROTEIN"/>
    <property type="match status" value="1"/>
</dbReference>
<dbReference type="GO" id="GO:0009941">
    <property type="term" value="C:chloroplast envelope"/>
    <property type="evidence" value="ECO:0007669"/>
    <property type="project" value="TreeGrafter"/>
</dbReference>
<dbReference type="EMBL" id="KE343439">
    <property type="protein sequence ID" value="EXB29482.1"/>
    <property type="molecule type" value="Genomic_DNA"/>
</dbReference>
<keyword evidence="1" id="KW-0812">Transmembrane</keyword>
<protein>
    <submittedName>
        <fullName evidence="2">Uncharacterized protein</fullName>
    </submittedName>
</protein>
<evidence type="ECO:0000256" key="1">
    <source>
        <dbReference type="SAM" id="Phobius"/>
    </source>
</evidence>
<dbReference type="STRING" id="981085.W9QZ57"/>
<keyword evidence="1" id="KW-0472">Membrane</keyword>
<accession>W9QZ57</accession>
<keyword evidence="3" id="KW-1185">Reference proteome</keyword>
<reference evidence="3" key="1">
    <citation type="submission" date="2013-01" db="EMBL/GenBank/DDBJ databases">
        <title>Draft Genome Sequence of a Mulberry Tree, Morus notabilis C.K. Schneid.</title>
        <authorList>
            <person name="He N."/>
            <person name="Zhao S."/>
        </authorList>
    </citation>
    <scope>NUCLEOTIDE SEQUENCE</scope>
</reference>
<feature type="transmembrane region" description="Helical" evidence="1">
    <location>
        <begin position="130"/>
        <end position="149"/>
    </location>
</feature>
<dbReference type="eggNOG" id="ENOG502RY81">
    <property type="taxonomic scope" value="Eukaryota"/>
</dbReference>
<organism evidence="2 3">
    <name type="scientific">Morus notabilis</name>
    <dbReference type="NCBI Taxonomy" id="981085"/>
    <lineage>
        <taxon>Eukaryota</taxon>
        <taxon>Viridiplantae</taxon>
        <taxon>Streptophyta</taxon>
        <taxon>Embryophyta</taxon>
        <taxon>Tracheophyta</taxon>
        <taxon>Spermatophyta</taxon>
        <taxon>Magnoliopsida</taxon>
        <taxon>eudicotyledons</taxon>
        <taxon>Gunneridae</taxon>
        <taxon>Pentapetalae</taxon>
        <taxon>rosids</taxon>
        <taxon>fabids</taxon>
        <taxon>Rosales</taxon>
        <taxon>Moraceae</taxon>
        <taxon>Moreae</taxon>
        <taxon>Morus</taxon>
    </lineage>
</organism>
<keyword evidence="1" id="KW-1133">Transmembrane helix</keyword>